<dbReference type="GO" id="GO:0009279">
    <property type="term" value="C:cell outer membrane"/>
    <property type="evidence" value="ECO:0007669"/>
    <property type="project" value="UniProtKB-SubCell"/>
</dbReference>
<dbReference type="EMBL" id="CP010429">
    <property type="protein sequence ID" value="AKD53607.1"/>
    <property type="molecule type" value="Genomic_DNA"/>
</dbReference>
<evidence type="ECO:0000256" key="9">
    <source>
        <dbReference type="ARBA" id="ARBA00023065"/>
    </source>
</evidence>
<keyword evidence="8" id="KW-0625">Polysaccharide transport</keyword>
<feature type="domain" description="Soluble ligand binding" evidence="17">
    <location>
        <begin position="333"/>
        <end position="377"/>
    </location>
</feature>
<feature type="domain" description="SLBB" evidence="18">
    <location>
        <begin position="246"/>
        <end position="324"/>
    </location>
</feature>
<dbReference type="Gene3D" id="3.10.560.10">
    <property type="entry name" value="Outer membrane lipoprotein wza domain like"/>
    <property type="match status" value="6"/>
</dbReference>
<dbReference type="Proteomes" id="UP000033054">
    <property type="component" value="Chromosome"/>
</dbReference>
<evidence type="ECO:0000256" key="6">
    <source>
        <dbReference type="ARBA" id="ARBA00022692"/>
    </source>
</evidence>
<feature type="domain" description="Soluble ligand binding" evidence="17">
    <location>
        <begin position="609"/>
        <end position="656"/>
    </location>
</feature>
<protein>
    <submittedName>
        <fullName evidence="19">Sugar transporter</fullName>
    </submittedName>
</protein>
<evidence type="ECO:0000256" key="2">
    <source>
        <dbReference type="ARBA" id="ARBA00009450"/>
    </source>
</evidence>
<evidence type="ECO:0000256" key="12">
    <source>
        <dbReference type="ARBA" id="ARBA00023139"/>
    </source>
</evidence>
<dbReference type="PANTHER" id="PTHR33619">
    <property type="entry name" value="POLYSACCHARIDE EXPORT PROTEIN GFCE-RELATED"/>
    <property type="match status" value="1"/>
</dbReference>
<evidence type="ECO:0000256" key="14">
    <source>
        <dbReference type="ARBA" id="ARBA00023288"/>
    </source>
</evidence>
<dbReference type="InterPro" id="IPR054765">
    <property type="entry name" value="SLBB_dom"/>
</dbReference>
<comment type="similarity">
    <text evidence="2">Belongs to the BexD/CtrA/VexA family.</text>
</comment>
<reference evidence="19 20" key="1">
    <citation type="journal article" date="2014" name="Curr. Microbiol.">
        <title>Spirosoma radiotolerans sp. nov., a gamma-radiation-resistant bacterium isolated from gamma ray-irradiated soil.</title>
        <authorList>
            <person name="Lee J.J."/>
            <person name="Srinivasan S."/>
            <person name="Lim S."/>
            <person name="Joe M."/>
            <person name="Im S."/>
            <person name="Bae S.I."/>
            <person name="Park K.R."/>
            <person name="Han J.H."/>
            <person name="Park S.H."/>
            <person name="Joo B.M."/>
            <person name="Park S.J."/>
            <person name="Kim M.K."/>
        </authorList>
    </citation>
    <scope>NUCLEOTIDE SEQUENCE [LARGE SCALE GENOMIC DNA]</scope>
    <source>
        <strain evidence="19 20">DG5A</strain>
    </source>
</reference>
<dbReference type="InterPro" id="IPR049712">
    <property type="entry name" value="Poly_export"/>
</dbReference>
<evidence type="ECO:0000256" key="7">
    <source>
        <dbReference type="ARBA" id="ARBA00022729"/>
    </source>
</evidence>
<dbReference type="Pfam" id="PF02563">
    <property type="entry name" value="Poly_export"/>
    <property type="match status" value="1"/>
</dbReference>
<dbReference type="GO" id="GO:0006811">
    <property type="term" value="P:monoatomic ion transport"/>
    <property type="evidence" value="ECO:0007669"/>
    <property type="project" value="UniProtKB-KW"/>
</dbReference>
<evidence type="ECO:0000256" key="1">
    <source>
        <dbReference type="ARBA" id="ARBA00004571"/>
    </source>
</evidence>
<keyword evidence="13" id="KW-0998">Cell outer membrane</keyword>
<dbReference type="KEGG" id="srd:SD10_00505"/>
<dbReference type="Pfam" id="PF10531">
    <property type="entry name" value="SLBB"/>
    <property type="match status" value="4"/>
</dbReference>
<evidence type="ECO:0000256" key="15">
    <source>
        <dbReference type="SAM" id="Phobius"/>
    </source>
</evidence>
<keyword evidence="14" id="KW-0449">Lipoprotein</keyword>
<keyword evidence="3" id="KW-0813">Transport</keyword>
<evidence type="ECO:0000256" key="11">
    <source>
        <dbReference type="ARBA" id="ARBA00023136"/>
    </source>
</evidence>
<dbReference type="RefSeq" id="WP_046375195.1">
    <property type="nucleotide sequence ID" value="NZ_CP010429.1"/>
</dbReference>
<dbReference type="GO" id="GO:0015288">
    <property type="term" value="F:porin activity"/>
    <property type="evidence" value="ECO:0007669"/>
    <property type="project" value="UniProtKB-KW"/>
</dbReference>
<keyword evidence="9" id="KW-0406">Ion transport</keyword>
<accession>A0A0E3V4T7</accession>
<evidence type="ECO:0000256" key="4">
    <source>
        <dbReference type="ARBA" id="ARBA00022452"/>
    </source>
</evidence>
<dbReference type="PATRIC" id="fig|1379870.5.peg.112"/>
<dbReference type="OrthoDB" id="9808948at2"/>
<proteinExistence type="inferred from homology"/>
<feature type="domain" description="Soluble ligand binding" evidence="17">
    <location>
        <begin position="691"/>
        <end position="732"/>
    </location>
</feature>
<evidence type="ECO:0000256" key="10">
    <source>
        <dbReference type="ARBA" id="ARBA00023114"/>
    </source>
</evidence>
<keyword evidence="11 15" id="KW-0472">Membrane</keyword>
<evidence type="ECO:0000313" key="20">
    <source>
        <dbReference type="Proteomes" id="UP000033054"/>
    </source>
</evidence>
<evidence type="ECO:0000256" key="3">
    <source>
        <dbReference type="ARBA" id="ARBA00022448"/>
    </source>
</evidence>
<organism evidence="19 20">
    <name type="scientific">Spirosoma radiotolerans</name>
    <dbReference type="NCBI Taxonomy" id="1379870"/>
    <lineage>
        <taxon>Bacteria</taxon>
        <taxon>Pseudomonadati</taxon>
        <taxon>Bacteroidota</taxon>
        <taxon>Cytophagia</taxon>
        <taxon>Cytophagales</taxon>
        <taxon>Cytophagaceae</taxon>
        <taxon>Spirosoma</taxon>
    </lineage>
</organism>
<keyword evidence="20" id="KW-1185">Reference proteome</keyword>
<keyword evidence="6 15" id="KW-0812">Transmembrane</keyword>
<keyword evidence="7" id="KW-0732">Signal</keyword>
<dbReference type="AlphaFoldDB" id="A0A0E3V4T7"/>
<keyword evidence="10" id="KW-0626">Porin</keyword>
<dbReference type="GO" id="GO:0046930">
    <property type="term" value="C:pore complex"/>
    <property type="evidence" value="ECO:0007669"/>
    <property type="project" value="UniProtKB-KW"/>
</dbReference>
<dbReference type="InterPro" id="IPR019554">
    <property type="entry name" value="Soluble_ligand-bd"/>
</dbReference>
<sequence length="798" mass="88953">MFLKDKLSRFTHQIRSCHVVFILLVLTGSYQAIAQQPRSRVDQLSDEDVQNFYRKAQASGLSEVQIEQAAMSQGYTLDDIAKMRKRMAQIRTLTSLPQNNLPPESFKGRSFPSDLSVRRDTLLPDTMRRDTSRKLKVFGASLFENAKMSFEPNLRIATPRNYVVGPDDEIKVDISGASTGAFDLKVSPDGTVKVPDLAPIFVSGLTIEQAEQRIIARLRQGGYQGLGKAGSGTSANVSLTNIRSIRVILVGEVVRPGTYTISSLGSVLNALYLAGGPNPETGSFRKIQVIRGNRVVRTLDLYDFILRADQRDNIPLRDQDVIRVADYETHVELNGQVRRPAIFEVLPGETLKTVLGFAGGFGEDAYRASITLRRNTARERRIVTITEEQIATFVPKAGDKYNVGKILERYENRVQIAGAVMRPGDYALEPGLETVKQLITRAEGLRKDAFTNRATIIRERADMDRENLSFDLGKLVRGEVADIPLQSQDSLTVLSIRDLREAYYVTIEGAVNRPDTVEFVANMSVADLIAHAGGFQEGAKPNLVEVARRIRQDSVGVRTTTQEIHRFSIDRNLKITAMEGSADNASFRLQPFDIVYVRTSINYEEQRQVNVYGEVMQPGNYVIYNRQERIGDIIQRAGGLKPEAYLAGAQFKRKGQLIGNDLRNLIADPGGEENLLLQDEDTLFIPRRSEIITVQGAVLNPASVSYKADYSFNDYISEAGGFTDNARQRKAYVNYPNGRKDRTHNFLFFTSRPHVEPGSTIVVPFKPIDSNRLSSAERIGILSLLATVSIALINVILR</sequence>
<keyword evidence="5 19" id="KW-0762">Sugar transport</keyword>
<dbReference type="InterPro" id="IPR003715">
    <property type="entry name" value="Poly_export_N"/>
</dbReference>
<evidence type="ECO:0000259" key="18">
    <source>
        <dbReference type="Pfam" id="PF22461"/>
    </source>
</evidence>
<dbReference type="GO" id="GO:0015159">
    <property type="term" value="F:polysaccharide transmembrane transporter activity"/>
    <property type="evidence" value="ECO:0007669"/>
    <property type="project" value="InterPro"/>
</dbReference>
<evidence type="ECO:0000256" key="8">
    <source>
        <dbReference type="ARBA" id="ARBA00023047"/>
    </source>
</evidence>
<name>A0A0E3V4T7_9BACT</name>
<evidence type="ECO:0000313" key="19">
    <source>
        <dbReference type="EMBL" id="AKD53607.1"/>
    </source>
</evidence>
<dbReference type="STRING" id="1379870.SD10_00505"/>
<feature type="domain" description="Polysaccharide export protein N-terminal" evidence="16">
    <location>
        <begin position="158"/>
        <end position="220"/>
    </location>
</feature>
<dbReference type="Pfam" id="PF22461">
    <property type="entry name" value="SLBB_2"/>
    <property type="match status" value="1"/>
</dbReference>
<keyword evidence="4" id="KW-1134">Transmembrane beta strand</keyword>
<feature type="domain" description="Soluble ligand binding" evidence="17">
    <location>
        <begin position="504"/>
        <end position="553"/>
    </location>
</feature>
<comment type="subcellular location">
    <subcellularLocation>
        <location evidence="1">Cell outer membrane</location>
        <topology evidence="1">Multi-pass membrane protein</topology>
    </subcellularLocation>
</comment>
<feature type="transmembrane region" description="Helical" evidence="15">
    <location>
        <begin position="779"/>
        <end position="797"/>
    </location>
</feature>
<dbReference type="HOGENOM" id="CLU_011447_1_0_10"/>
<evidence type="ECO:0000259" key="17">
    <source>
        <dbReference type="Pfam" id="PF10531"/>
    </source>
</evidence>
<evidence type="ECO:0000256" key="5">
    <source>
        <dbReference type="ARBA" id="ARBA00022597"/>
    </source>
</evidence>
<evidence type="ECO:0000256" key="13">
    <source>
        <dbReference type="ARBA" id="ARBA00023237"/>
    </source>
</evidence>
<keyword evidence="15" id="KW-1133">Transmembrane helix</keyword>
<dbReference type="PANTHER" id="PTHR33619:SF3">
    <property type="entry name" value="POLYSACCHARIDE EXPORT PROTEIN GFCE-RELATED"/>
    <property type="match status" value="1"/>
</dbReference>
<gene>
    <name evidence="19" type="ORF">SD10_00505</name>
</gene>
<evidence type="ECO:0000259" key="16">
    <source>
        <dbReference type="Pfam" id="PF02563"/>
    </source>
</evidence>
<keyword evidence="12" id="KW-0564">Palmitate</keyword>